<comment type="caution">
    <text evidence="2">The sequence shown here is derived from an EMBL/GenBank/DDBJ whole genome shotgun (WGS) entry which is preliminary data.</text>
</comment>
<dbReference type="Pfam" id="PF14529">
    <property type="entry name" value="Exo_endo_phos_2"/>
    <property type="match status" value="1"/>
</dbReference>
<dbReference type="InterPro" id="IPR005135">
    <property type="entry name" value="Endo/exonuclease/phosphatase"/>
</dbReference>
<evidence type="ECO:0000313" key="2">
    <source>
        <dbReference type="EMBL" id="CAB4000498.1"/>
    </source>
</evidence>
<dbReference type="PANTHER" id="PTHR33776:SF4">
    <property type="entry name" value="ENDONUCLEASE_EXONUCLEASE_PHOSPHATASE DOMAIN-CONTAINING PROTEIN"/>
    <property type="match status" value="1"/>
</dbReference>
<dbReference type="GO" id="GO:0003824">
    <property type="term" value="F:catalytic activity"/>
    <property type="evidence" value="ECO:0007669"/>
    <property type="project" value="InterPro"/>
</dbReference>
<dbReference type="SUPFAM" id="SSF56219">
    <property type="entry name" value="DNase I-like"/>
    <property type="match status" value="1"/>
</dbReference>
<name>A0A7D9I7U1_PARCT</name>
<evidence type="ECO:0000313" key="3">
    <source>
        <dbReference type="Proteomes" id="UP001152795"/>
    </source>
</evidence>
<dbReference type="EMBL" id="CACRXK020003851">
    <property type="protein sequence ID" value="CAB4000498.1"/>
    <property type="molecule type" value="Genomic_DNA"/>
</dbReference>
<dbReference type="InterPro" id="IPR036691">
    <property type="entry name" value="Endo/exonu/phosph_ase_sf"/>
</dbReference>
<dbReference type="PANTHER" id="PTHR33776">
    <property type="entry name" value="ENDO/EXONUCLEASE/PHOSPHATASE DOMAIN-CONTAINING PROTEIN"/>
    <property type="match status" value="1"/>
</dbReference>
<protein>
    <recommendedName>
        <fullName evidence="1">Endonuclease/exonuclease/phosphatase domain-containing protein</fullName>
    </recommendedName>
</protein>
<organism evidence="2 3">
    <name type="scientific">Paramuricea clavata</name>
    <name type="common">Red gorgonian</name>
    <name type="synonym">Violescent sea-whip</name>
    <dbReference type="NCBI Taxonomy" id="317549"/>
    <lineage>
        <taxon>Eukaryota</taxon>
        <taxon>Metazoa</taxon>
        <taxon>Cnidaria</taxon>
        <taxon>Anthozoa</taxon>
        <taxon>Octocorallia</taxon>
        <taxon>Malacalcyonacea</taxon>
        <taxon>Plexauridae</taxon>
        <taxon>Paramuricea</taxon>
    </lineage>
</organism>
<dbReference type="Proteomes" id="UP001152795">
    <property type="component" value="Unassembled WGS sequence"/>
</dbReference>
<dbReference type="OrthoDB" id="416454at2759"/>
<gene>
    <name evidence="2" type="ORF">PACLA_8A008679</name>
</gene>
<evidence type="ECO:0000259" key="1">
    <source>
        <dbReference type="Pfam" id="PF14529"/>
    </source>
</evidence>
<dbReference type="AlphaFoldDB" id="A0A7D9I7U1"/>
<sequence length="347" mass="40399">MKSVKPLFIATTETRLNNGISNTEVDINGYSIERHDRNSRGGGVAIYIKDRLKYERKLELEEPHFETLCIEFKISKNLPCLLICAYRAPKQPVEPFFDYLDDVTRETLRSDKQIIIIGDLNCDCLDESAAQTIALKEFLNVYKLTQLIREPTRSTASSESLIDLLITSSPQLFRSTGVLQSGFSDHFPIFGSLISVRQKDSKHRVISTRKVDLNANHECFQNAISSISWDTMNMFDDPNDKLLIWEKLFTPVMDIYFPVRRKRIRKNSYPWIDSSVLVLMRNRDQARKKALKTKSVDDFNIYKRLRNCVTSRLRKAKSDFFQRKLDDCHGDPKAFWKLMKKVLPWKN</sequence>
<feature type="domain" description="Endonuclease/exonuclease/phosphatase" evidence="1">
    <location>
        <begin position="82"/>
        <end position="190"/>
    </location>
</feature>
<proteinExistence type="predicted"/>
<keyword evidence="3" id="KW-1185">Reference proteome</keyword>
<accession>A0A7D9I7U1</accession>
<reference evidence="2" key="1">
    <citation type="submission" date="2020-04" db="EMBL/GenBank/DDBJ databases">
        <authorList>
            <person name="Alioto T."/>
            <person name="Alioto T."/>
            <person name="Gomez Garrido J."/>
        </authorList>
    </citation>
    <scope>NUCLEOTIDE SEQUENCE</scope>
    <source>
        <strain evidence="2">A484AB</strain>
    </source>
</reference>
<dbReference type="Gene3D" id="3.60.10.10">
    <property type="entry name" value="Endonuclease/exonuclease/phosphatase"/>
    <property type="match status" value="1"/>
</dbReference>